<dbReference type="PANTHER" id="PTHR11659:SF0">
    <property type="entry name" value="GLUTAMYL-TRNA(GLN) AMIDOTRANSFERASE SUBUNIT B, MITOCHONDRIAL"/>
    <property type="match status" value="1"/>
</dbReference>
<comment type="catalytic activity">
    <reaction evidence="9 10">
        <text>L-glutamyl-tRNA(Gln) + L-glutamine + ATP + H2O = L-glutaminyl-tRNA(Gln) + L-glutamate + ADP + phosphate + H(+)</text>
        <dbReference type="Rhea" id="RHEA:17521"/>
        <dbReference type="Rhea" id="RHEA-COMP:9681"/>
        <dbReference type="Rhea" id="RHEA-COMP:9684"/>
        <dbReference type="ChEBI" id="CHEBI:15377"/>
        <dbReference type="ChEBI" id="CHEBI:15378"/>
        <dbReference type="ChEBI" id="CHEBI:29985"/>
        <dbReference type="ChEBI" id="CHEBI:30616"/>
        <dbReference type="ChEBI" id="CHEBI:43474"/>
        <dbReference type="ChEBI" id="CHEBI:58359"/>
        <dbReference type="ChEBI" id="CHEBI:78520"/>
        <dbReference type="ChEBI" id="CHEBI:78521"/>
        <dbReference type="ChEBI" id="CHEBI:456216"/>
    </reaction>
</comment>
<name>A0ABS2PA11_9BACL</name>
<dbReference type="PROSITE" id="PS01234">
    <property type="entry name" value="GATB"/>
    <property type="match status" value="1"/>
</dbReference>
<evidence type="ECO:0000256" key="5">
    <source>
        <dbReference type="ARBA" id="ARBA00022840"/>
    </source>
</evidence>
<comment type="subunit">
    <text evidence="2 10">Heterotrimer of A, B and C subunits.</text>
</comment>
<dbReference type="Gene3D" id="1.10.150.380">
    <property type="entry name" value="GatB domain, N-terminal subdomain"/>
    <property type="match status" value="1"/>
</dbReference>
<evidence type="ECO:0000256" key="3">
    <source>
        <dbReference type="ARBA" id="ARBA00022598"/>
    </source>
</evidence>
<dbReference type="NCBIfam" id="NF004014">
    <property type="entry name" value="PRK05477.1-4"/>
    <property type="match status" value="1"/>
</dbReference>
<protein>
    <recommendedName>
        <fullName evidence="10">Aspartyl/glutamyl-tRNA(Asn/Gln) amidotransferase subunit B</fullName>
        <shortName evidence="10">Asp/Glu-ADT subunit B</shortName>
        <ecNumber evidence="10">6.3.5.-</ecNumber>
    </recommendedName>
</protein>
<dbReference type="SUPFAM" id="SSF89095">
    <property type="entry name" value="GatB/YqeY motif"/>
    <property type="match status" value="1"/>
</dbReference>
<evidence type="ECO:0000259" key="11">
    <source>
        <dbReference type="SMART" id="SM00845"/>
    </source>
</evidence>
<dbReference type="NCBIfam" id="NF004012">
    <property type="entry name" value="PRK05477.1-2"/>
    <property type="match status" value="1"/>
</dbReference>
<gene>
    <name evidence="10" type="primary">gatB</name>
    <name evidence="12" type="ORF">JOD17_001313</name>
</gene>
<dbReference type="EMBL" id="JAFBEC010000003">
    <property type="protein sequence ID" value="MBM7632220.1"/>
    <property type="molecule type" value="Genomic_DNA"/>
</dbReference>
<dbReference type="NCBIfam" id="NF004011">
    <property type="entry name" value="PRK05477.1-1"/>
    <property type="match status" value="1"/>
</dbReference>
<dbReference type="SMART" id="SM00845">
    <property type="entry name" value="GatB_Yqey"/>
    <property type="match status" value="1"/>
</dbReference>
<organism evidence="12 13">
    <name type="scientific">Geomicrobium sediminis</name>
    <dbReference type="NCBI Taxonomy" id="1347788"/>
    <lineage>
        <taxon>Bacteria</taxon>
        <taxon>Bacillati</taxon>
        <taxon>Bacillota</taxon>
        <taxon>Bacilli</taxon>
        <taxon>Bacillales</taxon>
        <taxon>Geomicrobium</taxon>
    </lineage>
</organism>
<dbReference type="HAMAP" id="MF_00121">
    <property type="entry name" value="GatB"/>
    <property type="match status" value="1"/>
</dbReference>
<dbReference type="PANTHER" id="PTHR11659">
    <property type="entry name" value="GLUTAMYL-TRNA GLN AMIDOTRANSFERASE SUBUNIT B MITOCHONDRIAL AND PROKARYOTIC PET112-RELATED"/>
    <property type="match status" value="1"/>
</dbReference>
<evidence type="ECO:0000256" key="10">
    <source>
        <dbReference type="HAMAP-Rule" id="MF_00121"/>
    </source>
</evidence>
<dbReference type="GO" id="GO:0050566">
    <property type="term" value="F:asparaginyl-tRNA synthase (glutamine-hydrolyzing) activity"/>
    <property type="evidence" value="ECO:0007669"/>
    <property type="project" value="UniProtKB-EC"/>
</dbReference>
<evidence type="ECO:0000313" key="13">
    <source>
        <dbReference type="Proteomes" id="UP000741863"/>
    </source>
</evidence>
<evidence type="ECO:0000256" key="2">
    <source>
        <dbReference type="ARBA" id="ARBA00011123"/>
    </source>
</evidence>
<sequence length="477" mass="53531">MKFETIIGLEVHSELKTNSKIFCGCSTAFGAPPNTHTCPICLGHPGVLPVLNQRAVDYAIKAAVALNCEIAEETKFDRKNYFYPDNPKAYQISQFDKPVGENGWIEIEVDGYKKRIGITRIHLEEDAGKLTHDDYDDASLVDFNRVGTPLIEIVSEPDIRTPNEAYAYLEKLKAILQYTEVSDCKMEEGSLRCDANISLRPAGQEEFGTKAELKNLNSFTNVQKGLAFEEKRQAEVLLSGGEILQETRRWNEDKKETILMRIKEGSDDYRYFPEPDLVNLYIDHEWIDRIRGGIPELPDARKQRYINDWNIPAYDAGVLTQTKAMADFFEESVEVGADAKQAANWLMGEVNAYLNSEGIEIEEIKMTPKGLAGMIKLIEDGTISGKIAKKVFNEMMKNGGEAKQIVEDKGLVQISDEGQLKAIVDNILDNNQQSIDDFKNGKDKAFGFLVGQAMKETKGKANPQVINKLIKEGLESR</sequence>
<dbReference type="Gene3D" id="1.10.10.410">
    <property type="match status" value="1"/>
</dbReference>
<keyword evidence="4 10" id="KW-0547">Nucleotide-binding</keyword>
<dbReference type="InterPro" id="IPR023168">
    <property type="entry name" value="GatB_Yqey_C_2"/>
</dbReference>
<evidence type="ECO:0000256" key="6">
    <source>
        <dbReference type="ARBA" id="ARBA00022917"/>
    </source>
</evidence>
<comment type="caution">
    <text evidence="12">The sequence shown here is derived from an EMBL/GenBank/DDBJ whole genome shotgun (WGS) entry which is preliminary data.</text>
</comment>
<evidence type="ECO:0000256" key="8">
    <source>
        <dbReference type="ARBA" id="ARBA00047380"/>
    </source>
</evidence>
<dbReference type="InterPro" id="IPR006075">
    <property type="entry name" value="Asn/Gln-tRNA_Trfase_suB/E_cat"/>
</dbReference>
<feature type="domain" description="Asn/Gln amidotransferase" evidence="11">
    <location>
        <begin position="327"/>
        <end position="474"/>
    </location>
</feature>
<keyword evidence="6 10" id="KW-0648">Protein biosynthesis</keyword>
<keyword evidence="3 10" id="KW-0436">Ligase</keyword>
<proteinExistence type="inferred from homology"/>
<evidence type="ECO:0000256" key="9">
    <source>
        <dbReference type="ARBA" id="ARBA00047913"/>
    </source>
</evidence>
<comment type="function">
    <text evidence="7 10">Allows the formation of correctly charged Asn-tRNA(Asn) or Gln-tRNA(Gln) through the transamidation of misacylated Asp-tRNA(Asn) or Glu-tRNA(Gln) in organisms which lack either or both of asparaginyl-tRNA or glutaminyl-tRNA synthetases. The reaction takes place in the presence of glutamine and ATP through an activated phospho-Asp-tRNA(Asn) or phospho-Glu-tRNA(Gln).</text>
</comment>
<comment type="catalytic activity">
    <reaction evidence="8 10">
        <text>L-aspartyl-tRNA(Asn) + L-glutamine + ATP + H2O = L-asparaginyl-tRNA(Asn) + L-glutamate + ADP + phosphate + 2 H(+)</text>
        <dbReference type="Rhea" id="RHEA:14513"/>
        <dbReference type="Rhea" id="RHEA-COMP:9674"/>
        <dbReference type="Rhea" id="RHEA-COMP:9677"/>
        <dbReference type="ChEBI" id="CHEBI:15377"/>
        <dbReference type="ChEBI" id="CHEBI:15378"/>
        <dbReference type="ChEBI" id="CHEBI:29985"/>
        <dbReference type="ChEBI" id="CHEBI:30616"/>
        <dbReference type="ChEBI" id="CHEBI:43474"/>
        <dbReference type="ChEBI" id="CHEBI:58359"/>
        <dbReference type="ChEBI" id="CHEBI:78515"/>
        <dbReference type="ChEBI" id="CHEBI:78516"/>
        <dbReference type="ChEBI" id="CHEBI:456216"/>
    </reaction>
</comment>
<dbReference type="Proteomes" id="UP000741863">
    <property type="component" value="Unassembled WGS sequence"/>
</dbReference>
<dbReference type="InterPro" id="IPR042114">
    <property type="entry name" value="GatB_C_1"/>
</dbReference>
<dbReference type="NCBIfam" id="TIGR00133">
    <property type="entry name" value="gatB"/>
    <property type="match status" value="1"/>
</dbReference>
<dbReference type="SUPFAM" id="SSF55931">
    <property type="entry name" value="Glutamine synthetase/guanido kinase"/>
    <property type="match status" value="1"/>
</dbReference>
<dbReference type="RefSeq" id="WP_204696351.1">
    <property type="nucleotide sequence ID" value="NZ_JAFBEC010000003.1"/>
</dbReference>
<dbReference type="InterPro" id="IPR014746">
    <property type="entry name" value="Gln_synth/guanido_kin_cat_dom"/>
</dbReference>
<dbReference type="InterPro" id="IPR018027">
    <property type="entry name" value="Asn/Gln_amidotransferase"/>
</dbReference>
<evidence type="ECO:0000313" key="12">
    <source>
        <dbReference type="EMBL" id="MBM7632220.1"/>
    </source>
</evidence>
<dbReference type="InterPro" id="IPR017958">
    <property type="entry name" value="Gln-tRNA_amidoTrfase_suB_CS"/>
</dbReference>
<evidence type="ECO:0000256" key="1">
    <source>
        <dbReference type="ARBA" id="ARBA00005306"/>
    </source>
</evidence>
<reference evidence="12 13" key="1">
    <citation type="submission" date="2021-01" db="EMBL/GenBank/DDBJ databases">
        <title>Genomic Encyclopedia of Type Strains, Phase IV (KMG-IV): sequencing the most valuable type-strain genomes for metagenomic binning, comparative biology and taxonomic classification.</title>
        <authorList>
            <person name="Goeker M."/>
        </authorList>
    </citation>
    <scope>NUCLEOTIDE SEQUENCE [LARGE SCALE GENOMIC DNA]</scope>
    <source>
        <strain evidence="12 13">DSM 25540</strain>
    </source>
</reference>
<comment type="similarity">
    <text evidence="1 10">Belongs to the GatB/GatE family. GatB subfamily.</text>
</comment>
<dbReference type="EC" id="6.3.5.-" evidence="10"/>
<dbReference type="Pfam" id="PF02637">
    <property type="entry name" value="GatB_Yqey"/>
    <property type="match status" value="1"/>
</dbReference>
<dbReference type="InterPro" id="IPR003789">
    <property type="entry name" value="Asn/Gln_tRNA_amidoTrase-B-like"/>
</dbReference>
<dbReference type="InterPro" id="IPR017959">
    <property type="entry name" value="Asn/Gln-tRNA_amidoTrfase_suB/E"/>
</dbReference>
<dbReference type="GO" id="GO:0050567">
    <property type="term" value="F:glutaminyl-tRNA synthase (glutamine-hydrolyzing) activity"/>
    <property type="evidence" value="ECO:0007669"/>
    <property type="project" value="UniProtKB-EC"/>
</dbReference>
<dbReference type="Pfam" id="PF02934">
    <property type="entry name" value="GatB_N"/>
    <property type="match status" value="1"/>
</dbReference>
<evidence type="ECO:0000256" key="4">
    <source>
        <dbReference type="ARBA" id="ARBA00022741"/>
    </source>
</evidence>
<dbReference type="InterPro" id="IPR004413">
    <property type="entry name" value="GatB"/>
</dbReference>
<accession>A0ABS2PA11</accession>
<keyword evidence="5 10" id="KW-0067">ATP-binding</keyword>
<evidence type="ECO:0000256" key="7">
    <source>
        <dbReference type="ARBA" id="ARBA00024799"/>
    </source>
</evidence>
<keyword evidence="13" id="KW-1185">Reference proteome</keyword>